<accession>A0A8J8TEU8</accession>
<gene>
    <name evidence="1" type="ORF">A3207_07230</name>
</gene>
<protein>
    <recommendedName>
        <fullName evidence="3">THUMP domain-containing protein</fullName>
    </recommendedName>
</protein>
<dbReference type="AlphaFoldDB" id="A0A8J8TEU8"/>
<proteinExistence type="predicted"/>
<dbReference type="Proteomes" id="UP000752814">
    <property type="component" value="Unassembled WGS sequence"/>
</dbReference>
<dbReference type="RefSeq" id="WP_400194963.1">
    <property type="nucleotide sequence ID" value="NZ_CAYAYE010000028.1"/>
</dbReference>
<dbReference type="EMBL" id="LVVT01000007">
    <property type="protein sequence ID" value="TQS84098.1"/>
    <property type="molecule type" value="Genomic_DNA"/>
</dbReference>
<sequence>MLDYNLLVSFRPGKEKEAEDEIVKRSMDAGETIEDWNVSMDPNLYLVRISGDPKKAVQKIARLAMHFPDVFAYTLQWIPVDEWIPSDIDAVNSAVERYAEQAEDDTSIDIKMLHTCSSDSGRVAEMFESMSREGGNVKIVVRAMGDTASISMLKNDEMMDINEIRERTGMRAV</sequence>
<evidence type="ECO:0008006" key="3">
    <source>
        <dbReference type="Google" id="ProtNLM"/>
    </source>
</evidence>
<comment type="caution">
    <text evidence="1">The sequence shown here is derived from an EMBL/GenBank/DDBJ whole genome shotgun (WGS) entry which is preliminary data.</text>
</comment>
<name>A0A8J8TEU8_9ARCH</name>
<evidence type="ECO:0000313" key="1">
    <source>
        <dbReference type="EMBL" id="TQS84098.1"/>
    </source>
</evidence>
<reference evidence="1" key="1">
    <citation type="submission" date="2016-03" db="EMBL/GenBank/DDBJ databases">
        <authorList>
            <person name="Borrel G."/>
            <person name="Mccann A."/>
            <person name="O'Toole P.W."/>
        </authorList>
    </citation>
    <scope>NUCLEOTIDE SEQUENCE</scope>
    <source>
        <strain evidence="1">183</strain>
    </source>
</reference>
<organism evidence="1 2">
    <name type="scientific">Candidatus Methanomassiliicoccus intestinalis</name>
    <dbReference type="NCBI Taxonomy" id="1406512"/>
    <lineage>
        <taxon>Archaea</taxon>
        <taxon>Methanobacteriati</taxon>
        <taxon>Thermoplasmatota</taxon>
        <taxon>Thermoplasmata</taxon>
        <taxon>Methanomassiliicoccales</taxon>
        <taxon>Methanomassiliicoccaceae</taxon>
        <taxon>Methanomassiliicoccus</taxon>
    </lineage>
</organism>
<evidence type="ECO:0000313" key="2">
    <source>
        <dbReference type="Proteomes" id="UP000752814"/>
    </source>
</evidence>